<gene>
    <name evidence="2" type="ORF">A2785_01740</name>
</gene>
<comment type="caution">
    <text evidence="2">The sequence shown here is derived from an EMBL/GenBank/DDBJ whole genome shotgun (WGS) entry which is preliminary data.</text>
</comment>
<accession>A0A1G1VLN6</accession>
<dbReference type="EMBL" id="MHCI01000018">
    <property type="protein sequence ID" value="OGY16293.1"/>
    <property type="molecule type" value="Genomic_DNA"/>
</dbReference>
<dbReference type="InterPro" id="IPR012337">
    <property type="entry name" value="RNaseH-like_sf"/>
</dbReference>
<organism evidence="2 3">
    <name type="scientific">Candidatus Chisholmbacteria bacterium RIFCSPHIGHO2_01_FULL_49_18</name>
    <dbReference type="NCBI Taxonomy" id="1797590"/>
    <lineage>
        <taxon>Bacteria</taxon>
        <taxon>Candidatus Chisholmiibacteriota</taxon>
    </lineage>
</organism>
<evidence type="ECO:0000313" key="3">
    <source>
        <dbReference type="Proteomes" id="UP000179069"/>
    </source>
</evidence>
<protein>
    <recommendedName>
        <fullName evidence="1">Integrase catalytic domain-containing protein</fullName>
    </recommendedName>
</protein>
<dbReference type="InterPro" id="IPR001584">
    <property type="entry name" value="Integrase_cat-core"/>
</dbReference>
<dbReference type="PANTHER" id="PTHR47515:SF2">
    <property type="entry name" value="INTEGRASE CORE DOMAIN PROTEIN"/>
    <property type="match status" value="1"/>
</dbReference>
<proteinExistence type="predicted"/>
<sequence length="355" mass="42311">MFDSQKYHPWSYQVIKRGRAHFDSEASYWRHWADLLDLSGTARLRLEWMVFYHSAGKKNAVATARHFGVSRKTFMKWKARFHPRDLTTLADQSRAPKRRRTWTVTQEEESNLIALREKHLKWGKEKLKREYRNVYGTTLSTNKIQKVIAKHRLYPDPAEHKQRVKRARKRRSKTYIHQVEKQRRLGFLWHTDAIILWWYGVRRIIFTALEEMTKIGYARVYTTNSSKNAKDFLKRLRYLSNHQIDNIHHDHGSEFFGAFEQACTDLGIQQLFSRVRTPTDNAALERFNWTIQDEWLSLSDVGLDDIHEANEDLTEWLVEYNAERPHQSLEYQPPLVYAQEHFPVSPMWASSTMTC</sequence>
<evidence type="ECO:0000259" key="1">
    <source>
        <dbReference type="PROSITE" id="PS50994"/>
    </source>
</evidence>
<dbReference type="SUPFAM" id="SSF53098">
    <property type="entry name" value="Ribonuclease H-like"/>
    <property type="match status" value="1"/>
</dbReference>
<name>A0A1G1VLN6_9BACT</name>
<dbReference type="PROSITE" id="PS50994">
    <property type="entry name" value="INTEGRASE"/>
    <property type="match status" value="1"/>
</dbReference>
<feature type="domain" description="Integrase catalytic" evidence="1">
    <location>
        <begin position="180"/>
        <end position="341"/>
    </location>
</feature>
<dbReference type="PANTHER" id="PTHR47515">
    <property type="entry name" value="LOW CALCIUM RESPONSE LOCUS PROTEIN T"/>
    <property type="match status" value="1"/>
</dbReference>
<reference evidence="2 3" key="1">
    <citation type="journal article" date="2016" name="Nat. Commun.">
        <title>Thousands of microbial genomes shed light on interconnected biogeochemical processes in an aquifer system.</title>
        <authorList>
            <person name="Anantharaman K."/>
            <person name="Brown C.T."/>
            <person name="Hug L.A."/>
            <person name="Sharon I."/>
            <person name="Castelle C.J."/>
            <person name="Probst A.J."/>
            <person name="Thomas B.C."/>
            <person name="Singh A."/>
            <person name="Wilkins M.J."/>
            <person name="Karaoz U."/>
            <person name="Brodie E.L."/>
            <person name="Williams K.H."/>
            <person name="Hubbard S.S."/>
            <person name="Banfield J.F."/>
        </authorList>
    </citation>
    <scope>NUCLEOTIDE SEQUENCE [LARGE SCALE GENOMIC DNA]</scope>
</reference>
<dbReference type="Pfam" id="PF13518">
    <property type="entry name" value="HTH_28"/>
    <property type="match status" value="1"/>
</dbReference>
<dbReference type="InterPro" id="IPR009057">
    <property type="entry name" value="Homeodomain-like_sf"/>
</dbReference>
<dbReference type="Proteomes" id="UP000179069">
    <property type="component" value="Unassembled WGS sequence"/>
</dbReference>
<dbReference type="AlphaFoldDB" id="A0A1G1VLN6"/>
<evidence type="ECO:0000313" key="2">
    <source>
        <dbReference type="EMBL" id="OGY16293.1"/>
    </source>
</evidence>
<dbReference type="Gene3D" id="3.30.420.10">
    <property type="entry name" value="Ribonuclease H-like superfamily/Ribonuclease H"/>
    <property type="match status" value="1"/>
</dbReference>
<dbReference type="InterPro" id="IPR036397">
    <property type="entry name" value="RNaseH_sf"/>
</dbReference>
<dbReference type="SUPFAM" id="SSF46689">
    <property type="entry name" value="Homeodomain-like"/>
    <property type="match status" value="1"/>
</dbReference>
<dbReference type="GO" id="GO:0015074">
    <property type="term" value="P:DNA integration"/>
    <property type="evidence" value="ECO:0007669"/>
    <property type="project" value="InterPro"/>
</dbReference>
<dbReference type="GO" id="GO:0003676">
    <property type="term" value="F:nucleic acid binding"/>
    <property type="evidence" value="ECO:0007669"/>
    <property type="project" value="InterPro"/>
</dbReference>
<dbReference type="InterPro" id="IPR055247">
    <property type="entry name" value="InsJ-like_HTH"/>
</dbReference>
<dbReference type="Pfam" id="PF13683">
    <property type="entry name" value="rve_3"/>
    <property type="match status" value="1"/>
</dbReference>